<dbReference type="Proteomes" id="UP000003856">
    <property type="component" value="Unassembled WGS sequence"/>
</dbReference>
<dbReference type="AlphaFoldDB" id="C5T9M9"/>
<dbReference type="RefSeq" id="WP_005799308.1">
    <property type="nucleotide sequence ID" value="NZ_ACQT01000200.1"/>
</dbReference>
<dbReference type="Gene3D" id="3.30.420.150">
    <property type="entry name" value="Exopolyphosphatase. Domain 2"/>
    <property type="match status" value="1"/>
</dbReference>
<reference evidence="1 2" key="1">
    <citation type="submission" date="2009-05" db="EMBL/GenBank/DDBJ databases">
        <title>The draft genome of Acidovorax delafieldii 2AN.</title>
        <authorList>
            <consortium name="US DOE Joint Genome Institute (JGI-PGF)"/>
            <person name="Lucas S."/>
            <person name="Copeland A."/>
            <person name="Lapidus A."/>
            <person name="Glavina del Rio T."/>
            <person name="Tice H."/>
            <person name="Bruce D."/>
            <person name="Goodwin L."/>
            <person name="Pitluck S."/>
            <person name="Larimer F."/>
            <person name="Land M.L."/>
            <person name="Hauser L."/>
            <person name="Shelobolina E.S."/>
            <person name="Picardal F."/>
            <person name="Roden E."/>
            <person name="Emerson D."/>
        </authorList>
    </citation>
    <scope>NUCLEOTIDE SEQUENCE [LARGE SCALE GENOMIC DNA]</scope>
    <source>
        <strain evidence="1 2">2AN</strain>
    </source>
</reference>
<proteinExistence type="predicted"/>
<evidence type="ECO:0000313" key="1">
    <source>
        <dbReference type="EMBL" id="EER58819.1"/>
    </source>
</evidence>
<evidence type="ECO:0008006" key="3">
    <source>
        <dbReference type="Google" id="ProtNLM"/>
    </source>
</evidence>
<protein>
    <recommendedName>
        <fullName evidence="3">Ppx/GppA phosphatase</fullName>
    </recommendedName>
</protein>
<dbReference type="PATRIC" id="fig|573060.9.peg.1382"/>
<gene>
    <name evidence="1" type="ORF">AcdelDRAFT_3609</name>
</gene>
<accession>C5T9M9</accession>
<evidence type="ECO:0000313" key="2">
    <source>
        <dbReference type="Proteomes" id="UP000003856"/>
    </source>
</evidence>
<comment type="caution">
    <text evidence="1">The sequence shown here is derived from an EMBL/GenBank/DDBJ whole genome shotgun (WGS) entry which is preliminary data.</text>
</comment>
<name>C5T9M9_ACIDE</name>
<sequence length="194" mass="20070">MKDTPPALSSSAPEAAGSGADADIRARFRALRTGACPAGALTVLHIGADHTAVASGPGLEAAAVLVLDIGARKTARQFFRRSPPTPLEMENAIATVEDEVIRAVPLLAPGSALLCSDAVVREIAVLAGLAPSPSMAMPLDAMERVFERLAAVAEGRPVVREGLPQDPGFAAALLILRECMHHLRFASVAVVAEP</sequence>
<keyword evidence="2" id="KW-1185">Reference proteome</keyword>
<organism evidence="1 2">
    <name type="scientific">Acidovorax delafieldii 2AN</name>
    <dbReference type="NCBI Taxonomy" id="573060"/>
    <lineage>
        <taxon>Bacteria</taxon>
        <taxon>Pseudomonadati</taxon>
        <taxon>Pseudomonadota</taxon>
        <taxon>Betaproteobacteria</taxon>
        <taxon>Burkholderiales</taxon>
        <taxon>Comamonadaceae</taxon>
        <taxon>Acidovorax</taxon>
    </lineage>
</organism>
<dbReference type="EMBL" id="ACQT01000200">
    <property type="protein sequence ID" value="EER58819.1"/>
    <property type="molecule type" value="Genomic_DNA"/>
</dbReference>